<dbReference type="Gramene" id="CDY34444">
    <property type="protein sequence ID" value="CDY34444"/>
    <property type="gene ID" value="GSBRNA2T00056535001"/>
</dbReference>
<evidence type="ECO:0000256" key="1">
    <source>
        <dbReference type="SAM" id="MobiDB-lite"/>
    </source>
</evidence>
<dbReference type="EMBL" id="LK032334">
    <property type="protein sequence ID" value="CDY34444.1"/>
    <property type="molecule type" value="Genomic_DNA"/>
</dbReference>
<name>A0A078HAD6_BRANA</name>
<keyword evidence="4" id="KW-1185">Reference proteome</keyword>
<dbReference type="Proteomes" id="UP001295469">
    <property type="component" value="Chromosome C01"/>
</dbReference>
<dbReference type="AlphaFoldDB" id="A0A078HAD6"/>
<feature type="compositionally biased region" description="Low complexity" evidence="1">
    <location>
        <begin position="26"/>
        <end position="42"/>
    </location>
</feature>
<reference evidence="3" key="2">
    <citation type="submission" date="2014-06" db="EMBL/GenBank/DDBJ databases">
        <authorList>
            <person name="Genoscope - CEA"/>
        </authorList>
    </citation>
    <scope>NUCLEOTIDE SEQUENCE</scope>
</reference>
<feature type="region of interest" description="Disordered" evidence="1">
    <location>
        <begin position="1"/>
        <end position="49"/>
    </location>
</feature>
<reference evidence="2" key="3">
    <citation type="submission" date="2021-01" db="EMBL/GenBank/DDBJ databases">
        <authorList>
            <consortium name="Genoscope - CEA"/>
            <person name="William W."/>
        </authorList>
    </citation>
    <scope>NUCLEOTIDE SEQUENCE</scope>
</reference>
<dbReference type="PaxDb" id="3708-A0A078HAD6"/>
<sequence>MFQDRLPNPTLQLIHHDSLHPPLYNPTTRSTPSPTFSTPLSSVQSPVPVFTQPKSISSAVQSQTEANTS</sequence>
<organism evidence="3 4">
    <name type="scientific">Brassica napus</name>
    <name type="common">Rape</name>
    <dbReference type="NCBI Taxonomy" id="3708"/>
    <lineage>
        <taxon>Eukaryota</taxon>
        <taxon>Viridiplantae</taxon>
        <taxon>Streptophyta</taxon>
        <taxon>Embryophyta</taxon>
        <taxon>Tracheophyta</taxon>
        <taxon>Spermatophyta</taxon>
        <taxon>Magnoliopsida</taxon>
        <taxon>eudicotyledons</taxon>
        <taxon>Gunneridae</taxon>
        <taxon>Pentapetalae</taxon>
        <taxon>rosids</taxon>
        <taxon>malvids</taxon>
        <taxon>Brassicales</taxon>
        <taxon>Brassicaceae</taxon>
        <taxon>Brassiceae</taxon>
        <taxon>Brassica</taxon>
    </lineage>
</organism>
<protein>
    <submittedName>
        <fullName evidence="2">(rape) hypothetical protein</fullName>
    </submittedName>
    <submittedName>
        <fullName evidence="3">BnaC01g21890D protein</fullName>
    </submittedName>
</protein>
<dbReference type="EMBL" id="HG994365">
    <property type="protein sequence ID" value="CAF2072987.1"/>
    <property type="molecule type" value="Genomic_DNA"/>
</dbReference>
<reference evidence="3 4" key="1">
    <citation type="journal article" date="2014" name="Science">
        <title>Plant genetics. Early allopolyploid evolution in the post-Neolithic Brassica napus oilseed genome.</title>
        <authorList>
            <person name="Chalhoub B."/>
            <person name="Denoeud F."/>
            <person name="Liu S."/>
            <person name="Parkin I.A."/>
            <person name="Tang H."/>
            <person name="Wang X."/>
            <person name="Chiquet J."/>
            <person name="Belcram H."/>
            <person name="Tong C."/>
            <person name="Samans B."/>
            <person name="Correa M."/>
            <person name="Da Silva C."/>
            <person name="Just J."/>
            <person name="Falentin C."/>
            <person name="Koh C.S."/>
            <person name="Le Clainche I."/>
            <person name="Bernard M."/>
            <person name="Bento P."/>
            <person name="Noel B."/>
            <person name="Labadie K."/>
            <person name="Alberti A."/>
            <person name="Charles M."/>
            <person name="Arnaud D."/>
            <person name="Guo H."/>
            <person name="Daviaud C."/>
            <person name="Alamery S."/>
            <person name="Jabbari K."/>
            <person name="Zhao M."/>
            <person name="Edger P.P."/>
            <person name="Chelaifa H."/>
            <person name="Tack D."/>
            <person name="Lassalle G."/>
            <person name="Mestiri I."/>
            <person name="Schnel N."/>
            <person name="Le Paslier M.C."/>
            <person name="Fan G."/>
            <person name="Renault V."/>
            <person name="Bayer P.E."/>
            <person name="Golicz A.A."/>
            <person name="Manoli S."/>
            <person name="Lee T.H."/>
            <person name="Thi V.H."/>
            <person name="Chalabi S."/>
            <person name="Hu Q."/>
            <person name="Fan C."/>
            <person name="Tollenaere R."/>
            <person name="Lu Y."/>
            <person name="Battail C."/>
            <person name="Shen J."/>
            <person name="Sidebottom C.H."/>
            <person name="Wang X."/>
            <person name="Canaguier A."/>
            <person name="Chauveau A."/>
            <person name="Berard A."/>
            <person name="Deniot G."/>
            <person name="Guan M."/>
            <person name="Liu Z."/>
            <person name="Sun F."/>
            <person name="Lim Y.P."/>
            <person name="Lyons E."/>
            <person name="Town C.D."/>
            <person name="Bancroft I."/>
            <person name="Wang X."/>
            <person name="Meng J."/>
            <person name="Ma J."/>
            <person name="Pires J.C."/>
            <person name="King G.J."/>
            <person name="Brunel D."/>
            <person name="Delourme R."/>
            <person name="Renard M."/>
            <person name="Aury J.M."/>
            <person name="Adams K.L."/>
            <person name="Batley J."/>
            <person name="Snowdon R.J."/>
            <person name="Tost J."/>
            <person name="Edwards D."/>
            <person name="Zhou Y."/>
            <person name="Hua W."/>
            <person name="Sharpe A.G."/>
            <person name="Paterson A.H."/>
            <person name="Guan C."/>
            <person name="Wincker P."/>
        </authorList>
    </citation>
    <scope>NUCLEOTIDE SEQUENCE [LARGE SCALE GENOMIC DNA]</scope>
    <source>
        <strain evidence="4">cv. Darmor-bzh</strain>
    </source>
</reference>
<proteinExistence type="predicted"/>
<evidence type="ECO:0000313" key="3">
    <source>
        <dbReference type="EMBL" id="CDY34444.1"/>
    </source>
</evidence>
<gene>
    <name evidence="3" type="primary">BnaC01g21890D</name>
    <name evidence="2" type="ORF">DARMORV10_C01P26650.1</name>
    <name evidence="3" type="ORF">GSBRNA2T00056535001</name>
</gene>
<evidence type="ECO:0000313" key="4">
    <source>
        <dbReference type="Proteomes" id="UP000028999"/>
    </source>
</evidence>
<evidence type="ECO:0000313" key="2">
    <source>
        <dbReference type="EMBL" id="CAF2072987.1"/>
    </source>
</evidence>
<accession>A0A078HAD6</accession>
<dbReference type="Proteomes" id="UP000028999">
    <property type="component" value="Unassembled WGS sequence"/>
</dbReference>